<dbReference type="PANTHER" id="PTHR45138">
    <property type="entry name" value="REGULATORY COMPONENTS OF SENSORY TRANSDUCTION SYSTEM"/>
    <property type="match status" value="1"/>
</dbReference>
<dbReference type="EC" id="2.7.7.65" evidence="1"/>
<protein>
    <recommendedName>
        <fullName evidence="1">diguanylate cyclase</fullName>
        <ecNumber evidence="1">2.7.7.65</ecNumber>
    </recommendedName>
</protein>
<dbReference type="Pfam" id="PF00990">
    <property type="entry name" value="GGDEF"/>
    <property type="match status" value="1"/>
</dbReference>
<evidence type="ECO:0000313" key="6">
    <source>
        <dbReference type="Proteomes" id="UP000550787"/>
    </source>
</evidence>
<dbReference type="AlphaFoldDB" id="A0A7W4NIB4"/>
<comment type="catalytic activity">
    <reaction evidence="2">
        <text>2 GTP = 3',3'-c-di-GMP + 2 diphosphate</text>
        <dbReference type="Rhea" id="RHEA:24898"/>
        <dbReference type="ChEBI" id="CHEBI:33019"/>
        <dbReference type="ChEBI" id="CHEBI:37565"/>
        <dbReference type="ChEBI" id="CHEBI:58805"/>
        <dbReference type="EC" id="2.7.7.65"/>
    </reaction>
</comment>
<dbReference type="PROSITE" id="PS50887">
    <property type="entry name" value="GGDEF"/>
    <property type="match status" value="1"/>
</dbReference>
<dbReference type="RefSeq" id="WP_012222402.1">
    <property type="nucleotide sequence ID" value="NZ_JABEQG010000069.1"/>
</dbReference>
<feature type="transmembrane region" description="Helical" evidence="3">
    <location>
        <begin position="6"/>
        <end position="25"/>
    </location>
</feature>
<gene>
    <name evidence="5" type="ORF">HLH33_18520</name>
</gene>
<dbReference type="FunFam" id="3.30.70.270:FF:000001">
    <property type="entry name" value="Diguanylate cyclase domain protein"/>
    <property type="match status" value="1"/>
</dbReference>
<feature type="transmembrane region" description="Helical" evidence="3">
    <location>
        <begin position="63"/>
        <end position="80"/>
    </location>
</feature>
<feature type="transmembrane region" description="Helical" evidence="3">
    <location>
        <begin position="121"/>
        <end position="140"/>
    </location>
</feature>
<proteinExistence type="predicted"/>
<organism evidence="5 6">
    <name type="scientific">Gluconacetobacter diazotrophicus</name>
    <name type="common">Acetobacter diazotrophicus</name>
    <dbReference type="NCBI Taxonomy" id="33996"/>
    <lineage>
        <taxon>Bacteria</taxon>
        <taxon>Pseudomonadati</taxon>
        <taxon>Pseudomonadota</taxon>
        <taxon>Alphaproteobacteria</taxon>
        <taxon>Acetobacterales</taxon>
        <taxon>Acetobacteraceae</taxon>
        <taxon>Gluconacetobacter</taxon>
    </lineage>
</organism>
<dbReference type="Gene3D" id="3.30.70.270">
    <property type="match status" value="1"/>
</dbReference>
<feature type="transmembrane region" description="Helical" evidence="3">
    <location>
        <begin position="92"/>
        <end position="109"/>
    </location>
</feature>
<dbReference type="GO" id="GO:0043709">
    <property type="term" value="P:cell adhesion involved in single-species biofilm formation"/>
    <property type="evidence" value="ECO:0007669"/>
    <property type="project" value="TreeGrafter"/>
</dbReference>
<dbReference type="GO" id="GO:1902201">
    <property type="term" value="P:negative regulation of bacterial-type flagellum-dependent cell motility"/>
    <property type="evidence" value="ECO:0007669"/>
    <property type="project" value="TreeGrafter"/>
</dbReference>
<keyword evidence="3" id="KW-1133">Transmembrane helix</keyword>
<feature type="transmembrane region" description="Helical" evidence="3">
    <location>
        <begin position="152"/>
        <end position="177"/>
    </location>
</feature>
<dbReference type="SUPFAM" id="SSF55073">
    <property type="entry name" value="Nucleotide cyclase"/>
    <property type="match status" value="1"/>
</dbReference>
<evidence type="ECO:0000313" key="5">
    <source>
        <dbReference type="EMBL" id="MBB2158262.1"/>
    </source>
</evidence>
<dbReference type="EMBL" id="JABEQG010000069">
    <property type="protein sequence ID" value="MBB2158262.1"/>
    <property type="molecule type" value="Genomic_DNA"/>
</dbReference>
<dbReference type="GO" id="GO:0052621">
    <property type="term" value="F:diguanylate cyclase activity"/>
    <property type="evidence" value="ECO:0007669"/>
    <property type="project" value="UniProtKB-EC"/>
</dbReference>
<accession>A0A7W4NIB4</accession>
<feature type="transmembrane region" description="Helical" evidence="3">
    <location>
        <begin position="189"/>
        <end position="209"/>
    </location>
</feature>
<dbReference type="InterPro" id="IPR050469">
    <property type="entry name" value="Diguanylate_Cyclase"/>
</dbReference>
<dbReference type="InterPro" id="IPR000160">
    <property type="entry name" value="GGDEF_dom"/>
</dbReference>
<evidence type="ECO:0000256" key="1">
    <source>
        <dbReference type="ARBA" id="ARBA00012528"/>
    </source>
</evidence>
<dbReference type="PANTHER" id="PTHR45138:SF9">
    <property type="entry name" value="DIGUANYLATE CYCLASE DGCM-RELATED"/>
    <property type="match status" value="1"/>
</dbReference>
<dbReference type="InterPro" id="IPR043128">
    <property type="entry name" value="Rev_trsase/Diguanyl_cyclase"/>
</dbReference>
<evidence type="ECO:0000256" key="2">
    <source>
        <dbReference type="ARBA" id="ARBA00034247"/>
    </source>
</evidence>
<keyword evidence="3" id="KW-0812">Transmembrane</keyword>
<evidence type="ECO:0000259" key="4">
    <source>
        <dbReference type="PROSITE" id="PS50887"/>
    </source>
</evidence>
<sequence>MQAGLLTLYCLAIGTLVIGCGATLWELHEQPGRRVPLLCWAAAYACYAIGCVITLLRPDLPGVSGWAVSNVLFTAGYALVLNGVGQLDHRRYVATSITLLVAVSLVWIIGGPAICRIMWDYGAAFPIALMCGLTAWHIQYRSGIQAPRSRPVVAAIAWGHGVFYLFRGAVMPLMVLWKGQHASSVFAEVTMYEGVLYSVAMPVALLSVVREESRLAMLKIAQTDFLTNIGNRHFFYQAGQKCLSGQTVGQPVSLLIFDIDHFKSINDIHGHAMGDAVLKLFARAMGEEVGQEAIMGRLGGEEFAMLLPGSDRATARAAGQNIARRFTALAAQDFRPPLHVTVSVGLTEVRTSRMTLDDLLAAADGALYQAKTLGRNRIEFASAAAFHPAA</sequence>
<reference evidence="5 6" key="1">
    <citation type="submission" date="2020-04" db="EMBL/GenBank/DDBJ databases">
        <title>Description of novel Gluconacetobacter.</title>
        <authorList>
            <person name="Sombolestani A."/>
        </authorList>
    </citation>
    <scope>NUCLEOTIDE SEQUENCE [LARGE SCALE GENOMIC DNA]</scope>
    <source>
        <strain evidence="5 6">LMG 7603</strain>
    </source>
</reference>
<evidence type="ECO:0000256" key="3">
    <source>
        <dbReference type="SAM" id="Phobius"/>
    </source>
</evidence>
<dbReference type="CDD" id="cd01949">
    <property type="entry name" value="GGDEF"/>
    <property type="match status" value="1"/>
</dbReference>
<dbReference type="Proteomes" id="UP000550787">
    <property type="component" value="Unassembled WGS sequence"/>
</dbReference>
<name>A0A7W4NIB4_GLUDI</name>
<dbReference type="SMART" id="SM00267">
    <property type="entry name" value="GGDEF"/>
    <property type="match status" value="1"/>
</dbReference>
<dbReference type="GO" id="GO:0005886">
    <property type="term" value="C:plasma membrane"/>
    <property type="evidence" value="ECO:0007669"/>
    <property type="project" value="TreeGrafter"/>
</dbReference>
<dbReference type="OMA" id="IGIWFAN"/>
<keyword evidence="3" id="KW-0472">Membrane</keyword>
<feature type="transmembrane region" description="Helical" evidence="3">
    <location>
        <begin position="37"/>
        <end position="57"/>
    </location>
</feature>
<dbReference type="InterPro" id="IPR029787">
    <property type="entry name" value="Nucleotide_cyclase"/>
</dbReference>
<dbReference type="NCBIfam" id="TIGR00254">
    <property type="entry name" value="GGDEF"/>
    <property type="match status" value="1"/>
</dbReference>
<feature type="domain" description="GGDEF" evidence="4">
    <location>
        <begin position="250"/>
        <end position="383"/>
    </location>
</feature>
<comment type="caution">
    <text evidence="5">The sequence shown here is derived from an EMBL/GenBank/DDBJ whole genome shotgun (WGS) entry which is preliminary data.</text>
</comment>